<comment type="caution">
    <text evidence="2">The sequence shown here is derived from an EMBL/GenBank/DDBJ whole genome shotgun (WGS) entry which is preliminary data.</text>
</comment>
<dbReference type="InterPro" id="IPR011049">
    <property type="entry name" value="Serralysin-like_metalloprot_C"/>
</dbReference>
<dbReference type="Pfam" id="PF00353">
    <property type="entry name" value="HemolysinCabind"/>
    <property type="match status" value="2"/>
</dbReference>
<keyword evidence="3" id="KW-1185">Reference proteome</keyword>
<organism evidence="2 3">
    <name type="scientific">Pseudoduganella dura</name>
    <dbReference type="NCBI Taxonomy" id="321982"/>
    <lineage>
        <taxon>Bacteria</taxon>
        <taxon>Pseudomonadati</taxon>
        <taxon>Pseudomonadota</taxon>
        <taxon>Betaproteobacteria</taxon>
        <taxon>Burkholderiales</taxon>
        <taxon>Oxalobacteraceae</taxon>
        <taxon>Telluria group</taxon>
        <taxon>Pseudoduganella</taxon>
    </lineage>
</organism>
<protein>
    <submittedName>
        <fullName evidence="2">DUF4214 domain-containing protein</fullName>
    </submittedName>
</protein>
<dbReference type="RefSeq" id="WP_155710190.1">
    <property type="nucleotide sequence ID" value="NZ_BMWU01000053.1"/>
</dbReference>
<evidence type="ECO:0000313" key="2">
    <source>
        <dbReference type="EMBL" id="MUI14484.1"/>
    </source>
</evidence>
<proteinExistence type="predicted"/>
<accession>A0A6I3XC28</accession>
<evidence type="ECO:0000259" key="1">
    <source>
        <dbReference type="Pfam" id="PF13946"/>
    </source>
</evidence>
<name>A0A6I3XC28_9BURK</name>
<reference evidence="2 3" key="1">
    <citation type="submission" date="2019-11" db="EMBL/GenBank/DDBJ databases">
        <title>Draft Genome Sequences of Six Type Strains of the Genus Massilia.</title>
        <authorList>
            <person name="Miess H."/>
            <person name="Frediansyah A."/>
            <person name="Goeker M."/>
            <person name="Gross H."/>
        </authorList>
    </citation>
    <scope>NUCLEOTIDE SEQUENCE [LARGE SCALE GENOMIC DNA]</scope>
    <source>
        <strain evidence="2 3">DSM 17513</strain>
    </source>
</reference>
<sequence length="278" mass="28984">MAEPTFQGGTAANDVLTGGDASDIMYGQGGRDRLIGLDGNDSLNSGEYETPGTITGNTPDYIGDWLDGGNGNDLLNGGSGADFLLGGAGTNSLNGGGNFDTAIYTGARGDYTVAMSGNLPAGVATIAAGGQSDTLAQIERLAFSDGAIAFDIDGNAGKMFRLYQAALNRTPDEDGLGWWIHAADTGNSWQGMAAGFTGSPEWASLYGANSSNDSFVKNLYLNALHRPFDQDGYNFWIAALENGVSREQILLDFSESPENQAAVIGQIQNGIEYTLFTG</sequence>
<feature type="domain" description="DUF4214" evidence="1">
    <location>
        <begin position="193"/>
        <end position="261"/>
    </location>
</feature>
<dbReference type="PRINTS" id="PR00313">
    <property type="entry name" value="CABNDNGRPT"/>
</dbReference>
<dbReference type="GO" id="GO:0005509">
    <property type="term" value="F:calcium ion binding"/>
    <property type="evidence" value="ECO:0007669"/>
    <property type="project" value="InterPro"/>
</dbReference>
<dbReference type="EMBL" id="WNWM01000002">
    <property type="protein sequence ID" value="MUI14484.1"/>
    <property type="molecule type" value="Genomic_DNA"/>
</dbReference>
<dbReference type="Gene3D" id="2.150.10.10">
    <property type="entry name" value="Serralysin-like metalloprotease, C-terminal"/>
    <property type="match status" value="2"/>
</dbReference>
<dbReference type="PROSITE" id="PS00330">
    <property type="entry name" value="HEMOLYSIN_CALCIUM"/>
    <property type="match status" value="1"/>
</dbReference>
<dbReference type="OrthoDB" id="480426at2"/>
<dbReference type="SUPFAM" id="SSF51120">
    <property type="entry name" value="beta-Roll"/>
    <property type="match status" value="1"/>
</dbReference>
<dbReference type="Proteomes" id="UP000431684">
    <property type="component" value="Unassembled WGS sequence"/>
</dbReference>
<dbReference type="InterPro" id="IPR001343">
    <property type="entry name" value="Hemolysn_Ca-bd"/>
</dbReference>
<evidence type="ECO:0000313" key="3">
    <source>
        <dbReference type="Proteomes" id="UP000431684"/>
    </source>
</evidence>
<dbReference type="Pfam" id="PF13946">
    <property type="entry name" value="DUF4214"/>
    <property type="match status" value="1"/>
</dbReference>
<gene>
    <name evidence="2" type="ORF">GJV26_18765</name>
</gene>
<dbReference type="InterPro" id="IPR018511">
    <property type="entry name" value="Hemolysin-typ_Ca-bd_CS"/>
</dbReference>
<dbReference type="InterPro" id="IPR025282">
    <property type="entry name" value="DUF4214"/>
</dbReference>
<dbReference type="AlphaFoldDB" id="A0A6I3XC28"/>